<proteinExistence type="predicted"/>
<reference evidence="2" key="2">
    <citation type="journal article" date="2015" name="Data Brief">
        <title>Shoot transcriptome of the giant reed, Arundo donax.</title>
        <authorList>
            <person name="Barrero R.A."/>
            <person name="Guerrero F.D."/>
            <person name="Moolhuijzen P."/>
            <person name="Goolsby J.A."/>
            <person name="Tidwell J."/>
            <person name="Bellgard S.E."/>
            <person name="Bellgard M.I."/>
        </authorList>
    </citation>
    <scope>NUCLEOTIDE SEQUENCE</scope>
    <source>
        <tissue evidence="2">Shoot tissue taken approximately 20 cm above the soil surface</tissue>
    </source>
</reference>
<name>A0A0A8Y7V1_ARUDO</name>
<dbReference type="EMBL" id="GBRH01275654">
    <property type="protein sequence ID" value="JAD22241.1"/>
    <property type="molecule type" value="Transcribed_RNA"/>
</dbReference>
<evidence type="ECO:0000313" key="2">
    <source>
        <dbReference type="EMBL" id="JAD22241.1"/>
    </source>
</evidence>
<accession>A0A0A8Y7V1</accession>
<organism evidence="2">
    <name type="scientific">Arundo donax</name>
    <name type="common">Giant reed</name>
    <name type="synonym">Donax arundinaceus</name>
    <dbReference type="NCBI Taxonomy" id="35708"/>
    <lineage>
        <taxon>Eukaryota</taxon>
        <taxon>Viridiplantae</taxon>
        <taxon>Streptophyta</taxon>
        <taxon>Embryophyta</taxon>
        <taxon>Tracheophyta</taxon>
        <taxon>Spermatophyta</taxon>
        <taxon>Magnoliopsida</taxon>
        <taxon>Liliopsida</taxon>
        <taxon>Poales</taxon>
        <taxon>Poaceae</taxon>
        <taxon>PACMAD clade</taxon>
        <taxon>Arundinoideae</taxon>
        <taxon>Arundineae</taxon>
        <taxon>Arundo</taxon>
    </lineage>
</organism>
<reference evidence="2" key="1">
    <citation type="submission" date="2014-09" db="EMBL/GenBank/DDBJ databases">
        <authorList>
            <person name="Magalhaes I.L.F."/>
            <person name="Oliveira U."/>
            <person name="Santos F.R."/>
            <person name="Vidigal T.H.D.A."/>
            <person name="Brescovit A.D."/>
            <person name="Santos A.J."/>
        </authorList>
    </citation>
    <scope>NUCLEOTIDE SEQUENCE</scope>
    <source>
        <tissue evidence="2">Shoot tissue taken approximately 20 cm above the soil surface</tissue>
    </source>
</reference>
<sequence length="85" mass="9580">MCKLSGEFPSFLQKCQRLIFLDLGHNQFFGTLMRICLEGWFIVPDRSPGQPGLKSSVRPDCNDSRRTGESLAPIAQETPARRRIG</sequence>
<dbReference type="InterPro" id="IPR032675">
    <property type="entry name" value="LRR_dom_sf"/>
</dbReference>
<feature type="region of interest" description="Disordered" evidence="1">
    <location>
        <begin position="47"/>
        <end position="85"/>
    </location>
</feature>
<dbReference type="Gene3D" id="3.80.10.10">
    <property type="entry name" value="Ribonuclease Inhibitor"/>
    <property type="match status" value="1"/>
</dbReference>
<protein>
    <submittedName>
        <fullName evidence="2">Uncharacterized protein</fullName>
    </submittedName>
</protein>
<evidence type="ECO:0000256" key="1">
    <source>
        <dbReference type="SAM" id="MobiDB-lite"/>
    </source>
</evidence>
<dbReference type="AlphaFoldDB" id="A0A0A8Y7V1"/>